<dbReference type="GO" id="GO:0046513">
    <property type="term" value="P:ceramide biosynthetic process"/>
    <property type="evidence" value="ECO:0007669"/>
    <property type="project" value="TreeGrafter"/>
</dbReference>
<feature type="non-terminal residue" evidence="3">
    <location>
        <position position="1"/>
    </location>
</feature>
<keyword evidence="1" id="KW-1133">Transmembrane helix</keyword>
<sequence length="195" mass="23193">VLHLKHHKYLNIEGDPGLLKTYVSNKYIITAMEWGYFLFGYVAFLSVIPYQGFKQGTKEDRLLITRDIIFMILFIWLSLSLVPFEWLIHGWLIPMVFVHFMMNIRGMSQHLMLEEHHDPYKGARTIVAHPIVDFFLCNENYHIEHHLYPTVPWYNLKKVHGLIKNNLNENNSTIIFSFREFILQFINKSVKTIKV</sequence>
<dbReference type="PANTHER" id="PTHR12879:SF8">
    <property type="entry name" value="SPHINGOLIPID DELTA(4)-DESATURASE DES1"/>
    <property type="match status" value="1"/>
</dbReference>
<dbReference type="AlphaFoldDB" id="A0A382C7A2"/>
<name>A0A382C7A2_9ZZZZ</name>
<keyword evidence="1" id="KW-0812">Transmembrane</keyword>
<accession>A0A382C7A2</accession>
<feature type="transmembrane region" description="Helical" evidence="1">
    <location>
        <begin position="27"/>
        <end position="50"/>
    </location>
</feature>
<keyword evidence="1" id="KW-0472">Membrane</keyword>
<dbReference type="InterPro" id="IPR005804">
    <property type="entry name" value="FA_desaturase_dom"/>
</dbReference>
<dbReference type="PANTHER" id="PTHR12879">
    <property type="entry name" value="SPHINGOLIPID DELTA 4 DESATURASE/C-4 HYDROXYLASE PROTEIN DES2"/>
    <property type="match status" value="1"/>
</dbReference>
<evidence type="ECO:0000313" key="3">
    <source>
        <dbReference type="EMBL" id="SVB21985.1"/>
    </source>
</evidence>
<dbReference type="GO" id="GO:0016020">
    <property type="term" value="C:membrane"/>
    <property type="evidence" value="ECO:0007669"/>
    <property type="project" value="GOC"/>
</dbReference>
<dbReference type="EMBL" id="UINC01033155">
    <property type="protein sequence ID" value="SVB21985.1"/>
    <property type="molecule type" value="Genomic_DNA"/>
</dbReference>
<gene>
    <name evidence="3" type="ORF">METZ01_LOCUS174839</name>
</gene>
<protein>
    <recommendedName>
        <fullName evidence="2">Fatty acid desaturase domain-containing protein</fullName>
    </recommendedName>
</protein>
<proteinExistence type="predicted"/>
<organism evidence="3">
    <name type="scientific">marine metagenome</name>
    <dbReference type="NCBI Taxonomy" id="408172"/>
    <lineage>
        <taxon>unclassified sequences</taxon>
        <taxon>metagenomes</taxon>
        <taxon>ecological metagenomes</taxon>
    </lineage>
</organism>
<feature type="domain" description="Fatty acid desaturase" evidence="2">
    <location>
        <begin position="2"/>
        <end position="175"/>
    </location>
</feature>
<evidence type="ECO:0000259" key="2">
    <source>
        <dbReference type="Pfam" id="PF00487"/>
    </source>
</evidence>
<evidence type="ECO:0000256" key="1">
    <source>
        <dbReference type="SAM" id="Phobius"/>
    </source>
</evidence>
<dbReference type="Pfam" id="PF00487">
    <property type="entry name" value="FA_desaturase"/>
    <property type="match status" value="1"/>
</dbReference>
<reference evidence="3" key="1">
    <citation type="submission" date="2018-05" db="EMBL/GenBank/DDBJ databases">
        <authorList>
            <person name="Lanie J.A."/>
            <person name="Ng W.-L."/>
            <person name="Kazmierczak K.M."/>
            <person name="Andrzejewski T.M."/>
            <person name="Davidsen T.M."/>
            <person name="Wayne K.J."/>
            <person name="Tettelin H."/>
            <person name="Glass J.I."/>
            <person name="Rusch D."/>
            <person name="Podicherti R."/>
            <person name="Tsui H.-C.T."/>
            <person name="Winkler M.E."/>
        </authorList>
    </citation>
    <scope>NUCLEOTIDE SEQUENCE</scope>
</reference>
<dbReference type="GO" id="GO:0042284">
    <property type="term" value="F:sphingolipid delta-4 desaturase activity"/>
    <property type="evidence" value="ECO:0007669"/>
    <property type="project" value="TreeGrafter"/>
</dbReference>